<accession>A0AAQ3KKP7</accession>
<protein>
    <recommendedName>
        <fullName evidence="3">Fungal lipase-like domain-containing protein</fullName>
    </recommendedName>
</protein>
<gene>
    <name evidence="1" type="ORF">Cni_G19511</name>
</gene>
<keyword evidence="2" id="KW-1185">Reference proteome</keyword>
<dbReference type="InterPro" id="IPR029058">
    <property type="entry name" value="AB_hydrolase_fold"/>
</dbReference>
<organism evidence="1 2">
    <name type="scientific">Canna indica</name>
    <name type="common">Indian-shot</name>
    <dbReference type="NCBI Taxonomy" id="4628"/>
    <lineage>
        <taxon>Eukaryota</taxon>
        <taxon>Viridiplantae</taxon>
        <taxon>Streptophyta</taxon>
        <taxon>Embryophyta</taxon>
        <taxon>Tracheophyta</taxon>
        <taxon>Spermatophyta</taxon>
        <taxon>Magnoliopsida</taxon>
        <taxon>Liliopsida</taxon>
        <taxon>Zingiberales</taxon>
        <taxon>Cannaceae</taxon>
        <taxon>Canna</taxon>
    </lineage>
</organism>
<name>A0AAQ3KKP7_9LILI</name>
<dbReference type="AlphaFoldDB" id="A0AAQ3KKP7"/>
<evidence type="ECO:0000313" key="2">
    <source>
        <dbReference type="Proteomes" id="UP001327560"/>
    </source>
</evidence>
<reference evidence="1 2" key="1">
    <citation type="submission" date="2023-10" db="EMBL/GenBank/DDBJ databases">
        <title>Chromosome-scale genome assembly provides insights into flower coloration mechanisms of Canna indica.</title>
        <authorList>
            <person name="Li C."/>
        </authorList>
    </citation>
    <scope>NUCLEOTIDE SEQUENCE [LARGE SCALE GENOMIC DNA]</scope>
    <source>
        <tissue evidence="1">Flower</tissue>
    </source>
</reference>
<dbReference type="Proteomes" id="UP001327560">
    <property type="component" value="Chromosome 6"/>
</dbReference>
<dbReference type="PANTHER" id="PTHR31479:SF40">
    <property type="entry name" value="OS01G0751600 PROTEIN"/>
    <property type="match status" value="1"/>
</dbReference>
<proteinExistence type="predicted"/>
<sequence length="66" mass="6991">MRPTGGPRVVLALSGTLTRFCQVSWSSRTLNKMVERFGSKNVCVGGHSLGSGFALQVGKALAKQDP</sequence>
<dbReference type="EMBL" id="CP136895">
    <property type="protein sequence ID" value="WOL10752.1"/>
    <property type="molecule type" value="Genomic_DNA"/>
</dbReference>
<dbReference type="PANTHER" id="PTHR31479">
    <property type="entry name" value="ALPHA/BETA-HYDROLASES SUPERFAMILY PROTEIN"/>
    <property type="match status" value="1"/>
</dbReference>
<evidence type="ECO:0008006" key="3">
    <source>
        <dbReference type="Google" id="ProtNLM"/>
    </source>
</evidence>
<evidence type="ECO:0000313" key="1">
    <source>
        <dbReference type="EMBL" id="WOL10752.1"/>
    </source>
</evidence>
<dbReference type="SUPFAM" id="SSF53474">
    <property type="entry name" value="alpha/beta-Hydrolases"/>
    <property type="match status" value="1"/>
</dbReference>